<accession>A0A1J1IE65</accession>
<sequence length="62" mass="7292">MILQLVCPIHCRSFDGDCAYDDLRQKIHLPEEFHAESKNRSNIIYNVFTMLELNIHTEDSKV</sequence>
<reference evidence="1 2" key="1">
    <citation type="submission" date="2015-04" db="EMBL/GenBank/DDBJ databases">
        <authorList>
            <person name="Syromyatnikov M.Y."/>
            <person name="Popov V.N."/>
        </authorList>
    </citation>
    <scope>NUCLEOTIDE SEQUENCE [LARGE SCALE GENOMIC DNA]</scope>
</reference>
<name>A0A1J1IE65_9DIPT</name>
<proteinExistence type="predicted"/>
<organism evidence="1 2">
    <name type="scientific">Clunio marinus</name>
    <dbReference type="NCBI Taxonomy" id="568069"/>
    <lineage>
        <taxon>Eukaryota</taxon>
        <taxon>Metazoa</taxon>
        <taxon>Ecdysozoa</taxon>
        <taxon>Arthropoda</taxon>
        <taxon>Hexapoda</taxon>
        <taxon>Insecta</taxon>
        <taxon>Pterygota</taxon>
        <taxon>Neoptera</taxon>
        <taxon>Endopterygota</taxon>
        <taxon>Diptera</taxon>
        <taxon>Nematocera</taxon>
        <taxon>Chironomoidea</taxon>
        <taxon>Chironomidae</taxon>
        <taxon>Clunio</taxon>
    </lineage>
</organism>
<gene>
    <name evidence="1" type="ORF">CLUMA_CG011856</name>
</gene>
<evidence type="ECO:0000313" key="2">
    <source>
        <dbReference type="Proteomes" id="UP000183832"/>
    </source>
</evidence>
<keyword evidence="2" id="KW-1185">Reference proteome</keyword>
<protein>
    <submittedName>
        <fullName evidence="1">CLUMA_CG011856, isoform A</fullName>
    </submittedName>
</protein>
<dbReference type="Proteomes" id="UP000183832">
    <property type="component" value="Unassembled WGS sequence"/>
</dbReference>
<evidence type="ECO:0000313" key="1">
    <source>
        <dbReference type="EMBL" id="CRK98499.1"/>
    </source>
</evidence>
<dbReference type="EMBL" id="CVRI01000047">
    <property type="protein sequence ID" value="CRK98499.1"/>
    <property type="molecule type" value="Genomic_DNA"/>
</dbReference>
<dbReference type="AlphaFoldDB" id="A0A1J1IE65"/>